<dbReference type="InterPro" id="IPR003660">
    <property type="entry name" value="HAMP_dom"/>
</dbReference>
<dbReference type="PANTHER" id="PTHR24421">
    <property type="entry name" value="NITRATE/NITRITE SENSOR PROTEIN NARX-RELATED"/>
    <property type="match status" value="1"/>
</dbReference>
<dbReference type="InterPro" id="IPR050482">
    <property type="entry name" value="Sensor_HK_TwoCompSys"/>
</dbReference>
<evidence type="ECO:0000259" key="14">
    <source>
        <dbReference type="PROSITE" id="PS50109"/>
    </source>
</evidence>
<dbReference type="InterPro" id="IPR005467">
    <property type="entry name" value="His_kinase_dom"/>
</dbReference>
<dbReference type="Gene3D" id="3.30.565.10">
    <property type="entry name" value="Histidine kinase-like ATPase, C-terminal domain"/>
    <property type="match status" value="1"/>
</dbReference>
<dbReference type="SMART" id="SM00387">
    <property type="entry name" value="HATPase_c"/>
    <property type="match status" value="1"/>
</dbReference>
<organism evidence="16 17">
    <name type="scientific">Dictyobacter vulcani</name>
    <dbReference type="NCBI Taxonomy" id="2607529"/>
    <lineage>
        <taxon>Bacteria</taxon>
        <taxon>Bacillati</taxon>
        <taxon>Chloroflexota</taxon>
        <taxon>Ktedonobacteria</taxon>
        <taxon>Ktedonobacterales</taxon>
        <taxon>Dictyobacteraceae</taxon>
        <taxon>Dictyobacter</taxon>
    </lineage>
</organism>
<dbReference type="SUPFAM" id="SSF55874">
    <property type="entry name" value="ATPase domain of HSP90 chaperone/DNA topoisomerase II/histidine kinase"/>
    <property type="match status" value="1"/>
</dbReference>
<evidence type="ECO:0000256" key="8">
    <source>
        <dbReference type="ARBA" id="ARBA00022777"/>
    </source>
</evidence>
<dbReference type="InterPro" id="IPR011712">
    <property type="entry name" value="Sig_transdc_His_kin_sub3_dim/P"/>
</dbReference>
<evidence type="ECO:0000256" key="13">
    <source>
        <dbReference type="SAM" id="Phobius"/>
    </source>
</evidence>
<dbReference type="RefSeq" id="WP_151755615.1">
    <property type="nucleotide sequence ID" value="NZ_BKZW01000001.1"/>
</dbReference>
<accession>A0A5J4KIN0</accession>
<feature type="domain" description="HAMP" evidence="15">
    <location>
        <begin position="216"/>
        <end position="268"/>
    </location>
</feature>
<dbReference type="GO" id="GO:0046983">
    <property type="term" value="F:protein dimerization activity"/>
    <property type="evidence" value="ECO:0007669"/>
    <property type="project" value="InterPro"/>
</dbReference>
<comment type="subcellular location">
    <subcellularLocation>
        <location evidence="2">Cell membrane</location>
        <topology evidence="2">Multi-pass membrane protein</topology>
    </subcellularLocation>
</comment>
<keyword evidence="11 13" id="KW-0472">Membrane</keyword>
<keyword evidence="7 13" id="KW-0812">Transmembrane</keyword>
<dbReference type="GO" id="GO:0005886">
    <property type="term" value="C:plasma membrane"/>
    <property type="evidence" value="ECO:0007669"/>
    <property type="project" value="UniProtKB-SubCell"/>
</dbReference>
<evidence type="ECO:0000256" key="4">
    <source>
        <dbReference type="ARBA" id="ARBA00022475"/>
    </source>
</evidence>
<dbReference type="Gene3D" id="1.20.5.1930">
    <property type="match status" value="1"/>
</dbReference>
<name>A0A5J4KIN0_9CHLR</name>
<dbReference type="CDD" id="cd16917">
    <property type="entry name" value="HATPase_UhpB-NarQ-NarX-like"/>
    <property type="match status" value="1"/>
</dbReference>
<keyword evidence="12" id="KW-0175">Coiled coil</keyword>
<dbReference type="Proteomes" id="UP000326912">
    <property type="component" value="Unassembled WGS sequence"/>
</dbReference>
<dbReference type="PROSITE" id="PS50109">
    <property type="entry name" value="HIS_KIN"/>
    <property type="match status" value="1"/>
</dbReference>
<dbReference type="Pfam" id="PF00672">
    <property type="entry name" value="HAMP"/>
    <property type="match status" value="1"/>
</dbReference>
<dbReference type="SUPFAM" id="SSF158472">
    <property type="entry name" value="HAMP domain-like"/>
    <property type="match status" value="1"/>
</dbReference>
<sequence>MSLLKRLRQRLQWKLTLSALLTTVITVLLIELITVLFVLSYFFAFPTRIWENNMQSLANQATPFFVNDHPDRAELNKWLQISNNQMATAYIQSPNSFIAIVDQRGNVLVSRGGNLNPQLSVILSPVEQQHLRDLLNGKLASSNWSQLDGEHVALIVAPIKDGTQIKGALILRSDQLAGAILSSNLGNFLPLLILNLVVITILAAITGMVAGYLMARSFTRRFQRLSLVVDQWSRGDFSVQATDRSEDELGQLMRQLNRMAEKLQQLLKTRQQLATLEERNRLARDLHDSVKQQVFVLAMQVGVIRILLGRDVAAANQRLNDMEQLVRDVQKELTSLIRELRPIALDGKQLGQALLAYVRQWQDQTWIATDMQIDESCAVSADLEDALFRITQEALSNAARHSNASHVNVQLYCRDEQVVLMITDNGKGFQLDKLEKRGVGLLSMQERIQALGGKIEIDSNVDKGTRVQVRCSNKPVSIKAFE</sequence>
<dbReference type="CDD" id="cd06225">
    <property type="entry name" value="HAMP"/>
    <property type="match status" value="1"/>
</dbReference>
<dbReference type="Pfam" id="PF07730">
    <property type="entry name" value="HisKA_3"/>
    <property type="match status" value="1"/>
</dbReference>
<feature type="transmembrane region" description="Helical" evidence="13">
    <location>
        <begin position="20"/>
        <end position="44"/>
    </location>
</feature>
<feature type="transmembrane region" description="Helical" evidence="13">
    <location>
        <begin position="191"/>
        <end position="215"/>
    </location>
</feature>
<evidence type="ECO:0000256" key="11">
    <source>
        <dbReference type="ARBA" id="ARBA00023136"/>
    </source>
</evidence>
<evidence type="ECO:0000256" key="12">
    <source>
        <dbReference type="SAM" id="Coils"/>
    </source>
</evidence>
<evidence type="ECO:0000256" key="1">
    <source>
        <dbReference type="ARBA" id="ARBA00000085"/>
    </source>
</evidence>
<dbReference type="AlphaFoldDB" id="A0A5J4KIN0"/>
<gene>
    <name evidence="16" type="ORF">KDW_17970</name>
</gene>
<evidence type="ECO:0000259" key="15">
    <source>
        <dbReference type="PROSITE" id="PS50885"/>
    </source>
</evidence>
<evidence type="ECO:0000256" key="3">
    <source>
        <dbReference type="ARBA" id="ARBA00012438"/>
    </source>
</evidence>
<evidence type="ECO:0000313" key="17">
    <source>
        <dbReference type="Proteomes" id="UP000326912"/>
    </source>
</evidence>
<comment type="caution">
    <text evidence="16">The sequence shown here is derived from an EMBL/GenBank/DDBJ whole genome shotgun (WGS) entry which is preliminary data.</text>
</comment>
<dbReference type="GO" id="GO:0000155">
    <property type="term" value="F:phosphorelay sensor kinase activity"/>
    <property type="evidence" value="ECO:0007669"/>
    <property type="project" value="InterPro"/>
</dbReference>
<keyword evidence="9 13" id="KW-1133">Transmembrane helix</keyword>
<keyword evidence="17" id="KW-1185">Reference proteome</keyword>
<feature type="coiled-coil region" evidence="12">
    <location>
        <begin position="242"/>
        <end position="339"/>
    </location>
</feature>
<evidence type="ECO:0000256" key="10">
    <source>
        <dbReference type="ARBA" id="ARBA00023012"/>
    </source>
</evidence>
<proteinExistence type="predicted"/>
<dbReference type="SMART" id="SM00304">
    <property type="entry name" value="HAMP"/>
    <property type="match status" value="1"/>
</dbReference>
<keyword evidence="5" id="KW-0597">Phosphoprotein</keyword>
<keyword evidence="8" id="KW-0418">Kinase</keyword>
<evidence type="ECO:0000256" key="9">
    <source>
        <dbReference type="ARBA" id="ARBA00022989"/>
    </source>
</evidence>
<dbReference type="EMBL" id="BKZW01000001">
    <property type="protein sequence ID" value="GER87635.1"/>
    <property type="molecule type" value="Genomic_DNA"/>
</dbReference>
<dbReference type="PROSITE" id="PS50885">
    <property type="entry name" value="HAMP"/>
    <property type="match status" value="1"/>
</dbReference>
<dbReference type="InterPro" id="IPR036890">
    <property type="entry name" value="HATPase_C_sf"/>
</dbReference>
<dbReference type="InterPro" id="IPR003594">
    <property type="entry name" value="HATPase_dom"/>
</dbReference>
<dbReference type="Gene3D" id="6.10.340.10">
    <property type="match status" value="1"/>
</dbReference>
<keyword evidence="10" id="KW-0902">Two-component regulatory system</keyword>
<dbReference type="Pfam" id="PF02518">
    <property type="entry name" value="HATPase_c"/>
    <property type="match status" value="1"/>
</dbReference>
<evidence type="ECO:0000256" key="2">
    <source>
        <dbReference type="ARBA" id="ARBA00004651"/>
    </source>
</evidence>
<comment type="catalytic activity">
    <reaction evidence="1">
        <text>ATP + protein L-histidine = ADP + protein N-phospho-L-histidine.</text>
        <dbReference type="EC" id="2.7.13.3"/>
    </reaction>
</comment>
<keyword evidence="6" id="KW-0808">Transferase</keyword>
<evidence type="ECO:0000256" key="7">
    <source>
        <dbReference type="ARBA" id="ARBA00022692"/>
    </source>
</evidence>
<evidence type="ECO:0000256" key="6">
    <source>
        <dbReference type="ARBA" id="ARBA00022679"/>
    </source>
</evidence>
<evidence type="ECO:0000313" key="16">
    <source>
        <dbReference type="EMBL" id="GER87635.1"/>
    </source>
</evidence>
<keyword evidence="4" id="KW-1003">Cell membrane</keyword>
<reference evidence="16 17" key="1">
    <citation type="submission" date="2019-10" db="EMBL/GenBank/DDBJ databases">
        <title>Dictyobacter vulcani sp. nov., within the class Ktedonobacteria, isolated from soil of volcanic Mt. Zao.</title>
        <authorList>
            <person name="Zheng Y."/>
            <person name="Wang C.M."/>
            <person name="Sakai Y."/>
            <person name="Abe K."/>
            <person name="Yokota A."/>
            <person name="Yabe S."/>
        </authorList>
    </citation>
    <scope>NUCLEOTIDE SEQUENCE [LARGE SCALE GENOMIC DNA]</scope>
    <source>
        <strain evidence="16 17">W12</strain>
    </source>
</reference>
<dbReference type="EC" id="2.7.13.3" evidence="3"/>
<dbReference type="PANTHER" id="PTHR24421:SF37">
    <property type="entry name" value="SENSOR HISTIDINE KINASE NARS"/>
    <property type="match status" value="1"/>
</dbReference>
<protein>
    <recommendedName>
        <fullName evidence="3">histidine kinase</fullName>
        <ecNumber evidence="3">2.7.13.3</ecNumber>
    </recommendedName>
</protein>
<evidence type="ECO:0000256" key="5">
    <source>
        <dbReference type="ARBA" id="ARBA00022553"/>
    </source>
</evidence>
<feature type="domain" description="Histidine kinase" evidence="14">
    <location>
        <begin position="285"/>
        <end position="475"/>
    </location>
</feature>